<dbReference type="AlphaFoldDB" id="A0AAN9EWI7"/>
<proteinExistence type="predicted"/>
<evidence type="ECO:0000313" key="1">
    <source>
        <dbReference type="EMBL" id="KAK7261258.1"/>
    </source>
</evidence>
<gene>
    <name evidence="1" type="ORF">RIF29_27566</name>
</gene>
<evidence type="ECO:0000313" key="2">
    <source>
        <dbReference type="Proteomes" id="UP001372338"/>
    </source>
</evidence>
<sequence length="75" mass="8667">MEPSMAKVVAFRWTIESMFVFAFYGLKRKSHSHVADKLASLAFIKHDYIDLTERSRTKGTIKSNPKLKPLILKLE</sequence>
<protein>
    <submittedName>
        <fullName evidence="1">Uncharacterized protein</fullName>
    </submittedName>
</protein>
<accession>A0AAN9EWI7</accession>
<comment type="caution">
    <text evidence="1">The sequence shown here is derived from an EMBL/GenBank/DDBJ whole genome shotgun (WGS) entry which is preliminary data.</text>
</comment>
<dbReference type="EMBL" id="JAYWIO010000005">
    <property type="protein sequence ID" value="KAK7261258.1"/>
    <property type="molecule type" value="Genomic_DNA"/>
</dbReference>
<keyword evidence="2" id="KW-1185">Reference proteome</keyword>
<organism evidence="1 2">
    <name type="scientific">Crotalaria pallida</name>
    <name type="common">Smooth rattlebox</name>
    <name type="synonym">Crotalaria striata</name>
    <dbReference type="NCBI Taxonomy" id="3830"/>
    <lineage>
        <taxon>Eukaryota</taxon>
        <taxon>Viridiplantae</taxon>
        <taxon>Streptophyta</taxon>
        <taxon>Embryophyta</taxon>
        <taxon>Tracheophyta</taxon>
        <taxon>Spermatophyta</taxon>
        <taxon>Magnoliopsida</taxon>
        <taxon>eudicotyledons</taxon>
        <taxon>Gunneridae</taxon>
        <taxon>Pentapetalae</taxon>
        <taxon>rosids</taxon>
        <taxon>fabids</taxon>
        <taxon>Fabales</taxon>
        <taxon>Fabaceae</taxon>
        <taxon>Papilionoideae</taxon>
        <taxon>50 kb inversion clade</taxon>
        <taxon>genistoids sensu lato</taxon>
        <taxon>core genistoids</taxon>
        <taxon>Crotalarieae</taxon>
        <taxon>Crotalaria</taxon>
    </lineage>
</organism>
<name>A0AAN9EWI7_CROPI</name>
<reference evidence="1 2" key="1">
    <citation type="submission" date="2024-01" db="EMBL/GenBank/DDBJ databases">
        <title>The genomes of 5 underutilized Papilionoideae crops provide insights into root nodulation and disease resistanc.</title>
        <authorList>
            <person name="Yuan L."/>
        </authorList>
    </citation>
    <scope>NUCLEOTIDE SEQUENCE [LARGE SCALE GENOMIC DNA]</scope>
    <source>
        <strain evidence="1">ZHUSHIDOU_FW_LH</strain>
        <tissue evidence="1">Leaf</tissue>
    </source>
</reference>
<dbReference type="Proteomes" id="UP001372338">
    <property type="component" value="Unassembled WGS sequence"/>
</dbReference>